<dbReference type="EMBL" id="BNJK01000001">
    <property type="protein sequence ID" value="GHO94090.1"/>
    <property type="molecule type" value="Genomic_DNA"/>
</dbReference>
<dbReference type="PANTHER" id="PTHR11538:SF41">
    <property type="entry name" value="PHENYLALANINE--TRNA LIGASE, MITOCHONDRIAL"/>
    <property type="match status" value="1"/>
</dbReference>
<dbReference type="GO" id="GO:0004826">
    <property type="term" value="F:phenylalanine-tRNA ligase activity"/>
    <property type="evidence" value="ECO:0007669"/>
    <property type="project" value="UniProtKB-EC"/>
</dbReference>
<keyword evidence="8" id="KW-0460">Magnesium</keyword>
<dbReference type="GO" id="GO:0005737">
    <property type="term" value="C:cytoplasm"/>
    <property type="evidence" value="ECO:0007669"/>
    <property type="project" value="UniProtKB-SubCell"/>
</dbReference>
<dbReference type="Gene3D" id="3.30.930.10">
    <property type="entry name" value="Bira Bifunctional Protein, Domain 2"/>
    <property type="match status" value="1"/>
</dbReference>
<feature type="domain" description="Aminoacyl-transfer RNA synthetases class-II family profile" evidence="12">
    <location>
        <begin position="39"/>
        <end position="245"/>
    </location>
</feature>
<evidence type="ECO:0000256" key="10">
    <source>
        <dbReference type="ARBA" id="ARBA00023146"/>
    </source>
</evidence>
<comment type="catalytic activity">
    <reaction evidence="11">
        <text>tRNA(Phe) + L-phenylalanine + ATP = L-phenylalanyl-tRNA(Phe) + AMP + diphosphate + H(+)</text>
        <dbReference type="Rhea" id="RHEA:19413"/>
        <dbReference type="Rhea" id="RHEA-COMP:9668"/>
        <dbReference type="Rhea" id="RHEA-COMP:9699"/>
        <dbReference type="ChEBI" id="CHEBI:15378"/>
        <dbReference type="ChEBI" id="CHEBI:30616"/>
        <dbReference type="ChEBI" id="CHEBI:33019"/>
        <dbReference type="ChEBI" id="CHEBI:58095"/>
        <dbReference type="ChEBI" id="CHEBI:78442"/>
        <dbReference type="ChEBI" id="CHEBI:78531"/>
        <dbReference type="ChEBI" id="CHEBI:456215"/>
        <dbReference type="EC" id="6.1.1.20"/>
    </reaction>
</comment>
<evidence type="ECO:0000256" key="4">
    <source>
        <dbReference type="ARBA" id="ARBA00022598"/>
    </source>
</evidence>
<dbReference type="RefSeq" id="WP_220204848.1">
    <property type="nucleotide sequence ID" value="NZ_BNJK01000001.1"/>
</dbReference>
<keyword evidence="3" id="KW-0963">Cytoplasm</keyword>
<dbReference type="GO" id="GO:0006432">
    <property type="term" value="P:phenylalanyl-tRNA aminoacylation"/>
    <property type="evidence" value="ECO:0007669"/>
    <property type="project" value="InterPro"/>
</dbReference>
<dbReference type="InterPro" id="IPR002319">
    <property type="entry name" value="Phenylalanyl-tRNA_Synthase"/>
</dbReference>
<keyword evidence="14" id="KW-1185">Reference proteome</keyword>
<reference evidence="13" key="1">
    <citation type="submission" date="2020-10" db="EMBL/GenBank/DDBJ databases">
        <title>Taxonomic study of unclassified bacteria belonging to the class Ktedonobacteria.</title>
        <authorList>
            <person name="Yabe S."/>
            <person name="Wang C.M."/>
            <person name="Zheng Y."/>
            <person name="Sakai Y."/>
            <person name="Cavaletti L."/>
            <person name="Monciardini P."/>
            <person name="Donadio S."/>
        </authorList>
    </citation>
    <scope>NUCLEOTIDE SEQUENCE</scope>
    <source>
        <strain evidence="13">ID150040</strain>
    </source>
</reference>
<evidence type="ECO:0000256" key="7">
    <source>
        <dbReference type="ARBA" id="ARBA00022840"/>
    </source>
</evidence>
<evidence type="ECO:0000256" key="3">
    <source>
        <dbReference type="ARBA" id="ARBA00022490"/>
    </source>
</evidence>
<organism evidence="13 14">
    <name type="scientific">Reticulibacter mediterranei</name>
    <dbReference type="NCBI Taxonomy" id="2778369"/>
    <lineage>
        <taxon>Bacteria</taxon>
        <taxon>Bacillati</taxon>
        <taxon>Chloroflexota</taxon>
        <taxon>Ktedonobacteria</taxon>
        <taxon>Ktedonobacterales</taxon>
        <taxon>Reticulibacteraceae</taxon>
        <taxon>Reticulibacter</taxon>
    </lineage>
</organism>
<dbReference type="InterPro" id="IPR004529">
    <property type="entry name" value="Phe-tRNA-synth_IIc_asu"/>
</dbReference>
<proteinExistence type="predicted"/>
<gene>
    <name evidence="13" type="primary">pheS_1</name>
    <name evidence="13" type="ORF">KSF_041380</name>
</gene>
<dbReference type="CDD" id="cd00496">
    <property type="entry name" value="PheRS_alpha_core"/>
    <property type="match status" value="1"/>
</dbReference>
<evidence type="ECO:0000256" key="5">
    <source>
        <dbReference type="ARBA" id="ARBA00022723"/>
    </source>
</evidence>
<dbReference type="Proteomes" id="UP000597444">
    <property type="component" value="Unassembled WGS sequence"/>
</dbReference>
<dbReference type="PROSITE" id="PS50862">
    <property type="entry name" value="AA_TRNA_LIGASE_II"/>
    <property type="match status" value="1"/>
</dbReference>
<comment type="caution">
    <text evidence="13">The sequence shown here is derived from an EMBL/GenBank/DDBJ whole genome shotgun (WGS) entry which is preliminary data.</text>
</comment>
<comment type="subcellular location">
    <subcellularLocation>
        <location evidence="1">Cytoplasm</location>
    </subcellularLocation>
</comment>
<name>A0A8J3N3D2_9CHLR</name>
<keyword evidence="10" id="KW-0030">Aminoacyl-tRNA synthetase</keyword>
<dbReference type="NCBIfam" id="TIGR00468">
    <property type="entry name" value="pheS"/>
    <property type="match status" value="1"/>
</dbReference>
<evidence type="ECO:0000256" key="6">
    <source>
        <dbReference type="ARBA" id="ARBA00022741"/>
    </source>
</evidence>
<dbReference type="PANTHER" id="PTHR11538">
    <property type="entry name" value="PHENYLALANYL-TRNA SYNTHETASE"/>
    <property type="match status" value="1"/>
</dbReference>
<keyword evidence="6" id="KW-0547">Nucleotide-binding</keyword>
<accession>A0A8J3N3D2</accession>
<evidence type="ECO:0000256" key="11">
    <source>
        <dbReference type="ARBA" id="ARBA00049255"/>
    </source>
</evidence>
<evidence type="ECO:0000259" key="12">
    <source>
        <dbReference type="PROSITE" id="PS50862"/>
    </source>
</evidence>
<keyword evidence="5" id="KW-0479">Metal-binding</keyword>
<dbReference type="GO" id="GO:0005524">
    <property type="term" value="F:ATP binding"/>
    <property type="evidence" value="ECO:0007669"/>
    <property type="project" value="UniProtKB-KW"/>
</dbReference>
<dbReference type="Pfam" id="PF01409">
    <property type="entry name" value="tRNA-synt_2d"/>
    <property type="match status" value="1"/>
</dbReference>
<sequence length="267" mass="30103">MAGQRNDTLEHLQACQQTIDVTQPGRGVQPGYIHPLSLVAQEMANILVNMGFNIIQGREVETDYYNFQALNFQADHPARDMQDTFWIAPGEILLRTQTSGMQIHVLEQIQPPVRVIVPGRVFREENITASNGAMFHQLEGLLIDDQCTMANLKGCLKHFVATMFGAARPVRFRASYFPFTEPSAEMDLRCGVCYGEGCQTCKYTGWLELMGCGMVHPNVLRAVGYDPTKYRGFAFGMGIERAAMLKYDVDDIRLFTSNDLRFLQQFA</sequence>
<dbReference type="GO" id="GO:0000049">
    <property type="term" value="F:tRNA binding"/>
    <property type="evidence" value="ECO:0007669"/>
    <property type="project" value="InterPro"/>
</dbReference>
<evidence type="ECO:0000256" key="2">
    <source>
        <dbReference type="ARBA" id="ARBA00012814"/>
    </source>
</evidence>
<evidence type="ECO:0000313" key="13">
    <source>
        <dbReference type="EMBL" id="GHO94090.1"/>
    </source>
</evidence>
<keyword evidence="7" id="KW-0067">ATP-binding</keyword>
<dbReference type="AlphaFoldDB" id="A0A8J3N3D2"/>
<dbReference type="SUPFAM" id="SSF55681">
    <property type="entry name" value="Class II aaRS and biotin synthetases"/>
    <property type="match status" value="1"/>
</dbReference>
<protein>
    <recommendedName>
        <fullName evidence="2">phenylalanine--tRNA ligase</fullName>
        <ecNumber evidence="2">6.1.1.20</ecNumber>
    </recommendedName>
</protein>
<evidence type="ECO:0000313" key="14">
    <source>
        <dbReference type="Proteomes" id="UP000597444"/>
    </source>
</evidence>
<keyword evidence="4 13" id="KW-0436">Ligase</keyword>
<keyword evidence="9" id="KW-0648">Protein biosynthesis</keyword>
<dbReference type="InterPro" id="IPR045864">
    <property type="entry name" value="aa-tRNA-synth_II/BPL/LPL"/>
</dbReference>
<dbReference type="InterPro" id="IPR006195">
    <property type="entry name" value="aa-tRNA-synth_II"/>
</dbReference>
<evidence type="ECO:0000256" key="8">
    <source>
        <dbReference type="ARBA" id="ARBA00022842"/>
    </source>
</evidence>
<dbReference type="GO" id="GO:0046872">
    <property type="term" value="F:metal ion binding"/>
    <property type="evidence" value="ECO:0007669"/>
    <property type="project" value="UniProtKB-KW"/>
</dbReference>
<dbReference type="EC" id="6.1.1.20" evidence="2"/>
<evidence type="ECO:0000256" key="9">
    <source>
        <dbReference type="ARBA" id="ARBA00022917"/>
    </source>
</evidence>
<evidence type="ECO:0000256" key="1">
    <source>
        <dbReference type="ARBA" id="ARBA00004496"/>
    </source>
</evidence>